<evidence type="ECO:0000256" key="8">
    <source>
        <dbReference type="PROSITE-ProRule" id="PRU01360"/>
    </source>
</evidence>
<keyword evidence="7 8" id="KW-0998">Cell outer membrane</keyword>
<dbReference type="InterPro" id="IPR037066">
    <property type="entry name" value="Plug_dom_sf"/>
</dbReference>
<dbReference type="InterPro" id="IPR008969">
    <property type="entry name" value="CarboxyPept-like_regulatory"/>
</dbReference>
<dbReference type="Pfam" id="PF07715">
    <property type="entry name" value="Plug"/>
    <property type="match status" value="1"/>
</dbReference>
<comment type="subcellular location">
    <subcellularLocation>
        <location evidence="1 8">Cell outer membrane</location>
        <topology evidence="1 8">Multi-pass membrane protein</topology>
    </subcellularLocation>
</comment>
<keyword evidence="5 9" id="KW-0798">TonB box</keyword>
<evidence type="ECO:0000256" key="2">
    <source>
        <dbReference type="ARBA" id="ARBA00022448"/>
    </source>
</evidence>
<dbReference type="SUPFAM" id="SSF49464">
    <property type="entry name" value="Carboxypeptidase regulatory domain-like"/>
    <property type="match status" value="1"/>
</dbReference>
<keyword evidence="12" id="KW-0675">Receptor</keyword>
<feature type="domain" description="TonB-dependent receptor plug" evidence="11">
    <location>
        <begin position="109"/>
        <end position="207"/>
    </location>
</feature>
<evidence type="ECO:0000313" key="13">
    <source>
        <dbReference type="Proteomes" id="UP000290889"/>
    </source>
</evidence>
<dbReference type="InterPro" id="IPR036942">
    <property type="entry name" value="Beta-barrel_TonB_sf"/>
</dbReference>
<dbReference type="Pfam" id="PF13715">
    <property type="entry name" value="CarbopepD_reg_2"/>
    <property type="match status" value="1"/>
</dbReference>
<dbReference type="Proteomes" id="UP000290889">
    <property type="component" value="Chromosome"/>
</dbReference>
<organism evidence="12 13">
    <name type="scientific">Muriicola soli</name>
    <dbReference type="NCBI Taxonomy" id="2507538"/>
    <lineage>
        <taxon>Bacteria</taxon>
        <taxon>Pseudomonadati</taxon>
        <taxon>Bacteroidota</taxon>
        <taxon>Flavobacteriia</taxon>
        <taxon>Flavobacteriales</taxon>
        <taxon>Flavobacteriaceae</taxon>
        <taxon>Muriicola</taxon>
    </lineage>
</organism>
<dbReference type="KEGG" id="mur:EQY75_05015"/>
<protein>
    <submittedName>
        <fullName evidence="12">TonB-dependent receptor</fullName>
    </submittedName>
</protein>
<dbReference type="Gene3D" id="2.170.130.10">
    <property type="entry name" value="TonB-dependent receptor, plug domain"/>
    <property type="match status" value="1"/>
</dbReference>
<evidence type="ECO:0000256" key="7">
    <source>
        <dbReference type="ARBA" id="ARBA00023237"/>
    </source>
</evidence>
<keyword evidence="6 8" id="KW-0472">Membrane</keyword>
<dbReference type="InterPro" id="IPR000531">
    <property type="entry name" value="Beta-barrel_TonB"/>
</dbReference>
<reference evidence="12 13" key="1">
    <citation type="submission" date="2019-01" db="EMBL/GenBank/DDBJ databases">
        <title>Muriicola soli sp. nov., isolated from soil.</title>
        <authorList>
            <person name="Kang H.J."/>
            <person name="Kim S.B."/>
        </authorList>
    </citation>
    <scope>NUCLEOTIDE SEQUENCE [LARGE SCALE GENOMIC DNA]</scope>
    <source>
        <strain evidence="12 13">MMS17-SY002</strain>
    </source>
</reference>
<accession>A0A411ECZ7</accession>
<dbReference type="SUPFAM" id="SSF56935">
    <property type="entry name" value="Porins"/>
    <property type="match status" value="1"/>
</dbReference>
<dbReference type="PROSITE" id="PS52016">
    <property type="entry name" value="TONB_DEPENDENT_REC_3"/>
    <property type="match status" value="1"/>
</dbReference>
<dbReference type="AlphaFoldDB" id="A0A411ECZ7"/>
<keyword evidence="4 8" id="KW-0812">Transmembrane</keyword>
<dbReference type="Gene3D" id="2.40.170.20">
    <property type="entry name" value="TonB-dependent receptor, beta-barrel domain"/>
    <property type="match status" value="1"/>
</dbReference>
<dbReference type="EMBL" id="CP035544">
    <property type="protein sequence ID" value="QBA65589.1"/>
    <property type="molecule type" value="Genomic_DNA"/>
</dbReference>
<dbReference type="GO" id="GO:0015344">
    <property type="term" value="F:siderophore uptake transmembrane transporter activity"/>
    <property type="evidence" value="ECO:0007669"/>
    <property type="project" value="TreeGrafter"/>
</dbReference>
<dbReference type="GO" id="GO:0009279">
    <property type="term" value="C:cell outer membrane"/>
    <property type="evidence" value="ECO:0007669"/>
    <property type="project" value="UniProtKB-SubCell"/>
</dbReference>
<evidence type="ECO:0000256" key="9">
    <source>
        <dbReference type="RuleBase" id="RU003357"/>
    </source>
</evidence>
<dbReference type="GO" id="GO:0044718">
    <property type="term" value="P:siderophore transmembrane transport"/>
    <property type="evidence" value="ECO:0007669"/>
    <property type="project" value="TreeGrafter"/>
</dbReference>
<dbReference type="OrthoDB" id="99480at2"/>
<keyword evidence="2 8" id="KW-0813">Transport</keyword>
<dbReference type="Pfam" id="PF00593">
    <property type="entry name" value="TonB_dep_Rec_b-barrel"/>
    <property type="match status" value="1"/>
</dbReference>
<evidence type="ECO:0000256" key="6">
    <source>
        <dbReference type="ARBA" id="ARBA00023136"/>
    </source>
</evidence>
<evidence type="ECO:0000313" key="12">
    <source>
        <dbReference type="EMBL" id="QBA65589.1"/>
    </source>
</evidence>
<gene>
    <name evidence="12" type="ORF">EQY75_05015</name>
</gene>
<sequence>MQCFISMGHEIKGKIMDPYNKPVEGVGIYNETTQDFTYSDISGYFELDTIAVNDVLYFYSLGYETVSKVISNDDLNSSVSVVLKEAPVSLEQVVLISKIDAFSRMVQIDVEQNPVRSSQEVLRRVPGLLIGQHAGGGKAEQLFLRGFDLDHGTDIAISVDDMPVNLVSHAHGQGYSDLHFLIPETLDRLDFEKGPYRAEQGNFATAGHVAIKTKDKIEQNQISLEAGDFNTLRLVSLIKLLETDHADGYIASEGLVTDGFFESPQNFNRLNLMGSFRFSKENESLRLGASHFQSRWDASGQIPQRAVDAGLISRFGSIDDTEGGTTSRSNLWLNHFKALDEHQSIRTSAYLSAYDFELYSNFTFFLNDPVYGDQIRQKEDRIILGAKSVYQKKLHTKDEVHAELEIGSGFRYDQVSDVELSRSRNRSETLENIALGQIDELNGFAFADLEYTLGKWTLNGALRTDYFNFQYENDLSETYDRQRKTKVFIAPKFNVLYTASPELQAFLKTGLGFHSNDARVVLANTGERTLPGAFGSDLGIIWKPGSRTVVNAGLWMLRSQQEFVYVGDEGIVEPSGRSSRAGADLGVRHQWTDDLYLYADVNYTYARSIDEPEGQDFIPLAPDLTSAGGITFGGIKNLKASLQYRYIKDRPANEDNSIVAEGYFVTDLNLNYSINNLTLGVVVENLFDTEWNETQFATASRLRNEQQAVEEIHFTPGTPFFIRGRLSLSF</sequence>
<evidence type="ECO:0000259" key="10">
    <source>
        <dbReference type="Pfam" id="PF00593"/>
    </source>
</evidence>
<dbReference type="PANTHER" id="PTHR30069:SF36">
    <property type="entry name" value="BLL6948 PROTEIN"/>
    <property type="match status" value="1"/>
</dbReference>
<dbReference type="InterPro" id="IPR012910">
    <property type="entry name" value="Plug_dom"/>
</dbReference>
<dbReference type="PANTHER" id="PTHR30069">
    <property type="entry name" value="TONB-DEPENDENT OUTER MEMBRANE RECEPTOR"/>
    <property type="match status" value="1"/>
</dbReference>
<keyword evidence="13" id="KW-1185">Reference proteome</keyword>
<comment type="similarity">
    <text evidence="8 9">Belongs to the TonB-dependent receptor family.</text>
</comment>
<evidence type="ECO:0000256" key="4">
    <source>
        <dbReference type="ARBA" id="ARBA00022692"/>
    </source>
</evidence>
<keyword evidence="3 8" id="KW-1134">Transmembrane beta strand</keyword>
<evidence type="ECO:0000256" key="5">
    <source>
        <dbReference type="ARBA" id="ARBA00023077"/>
    </source>
</evidence>
<evidence type="ECO:0000256" key="1">
    <source>
        <dbReference type="ARBA" id="ARBA00004571"/>
    </source>
</evidence>
<dbReference type="InterPro" id="IPR039426">
    <property type="entry name" value="TonB-dep_rcpt-like"/>
</dbReference>
<name>A0A411ECZ7_9FLAO</name>
<evidence type="ECO:0000259" key="11">
    <source>
        <dbReference type="Pfam" id="PF07715"/>
    </source>
</evidence>
<proteinExistence type="inferred from homology"/>
<feature type="domain" description="TonB-dependent receptor-like beta-barrel" evidence="10">
    <location>
        <begin position="292"/>
        <end position="686"/>
    </location>
</feature>
<evidence type="ECO:0000256" key="3">
    <source>
        <dbReference type="ARBA" id="ARBA00022452"/>
    </source>
</evidence>